<dbReference type="RefSeq" id="WP_044299386.1">
    <property type="nucleotide sequence ID" value="NZ_CAEUHN010000012.1"/>
</dbReference>
<dbReference type="PATRIC" id="fig|817.53.peg.138"/>
<dbReference type="AlphaFoldDB" id="A0A0I9SDR9"/>
<protein>
    <submittedName>
        <fullName evidence="1">Uncharacterized protein</fullName>
    </submittedName>
</protein>
<accession>A0A0I9SDR9</accession>
<dbReference type="EMBL" id="JMZZ02000031">
    <property type="protein sequence ID" value="KFX76530.1"/>
    <property type="molecule type" value="Genomic_DNA"/>
</dbReference>
<comment type="caution">
    <text evidence="1">The sequence shown here is derived from an EMBL/GenBank/DDBJ whole genome shotgun (WGS) entry which is preliminary data.</text>
</comment>
<reference evidence="1" key="1">
    <citation type="book" date="2014" name="THE 24TH EUROPEAN CONGRESS OF CLINICAL MICROBIOLOGY AND INFECTIOUS DISEASES" publisher="ECCMID 2014" city="Barcelona, Spain">
        <title>Identification of resistance genes in three multidrug-resistant Bacteroides fragilis isolates by whole genome sequencing.</title>
        <editorList>
            <person name="Unknown"/>
            <person name="A."/>
        </editorList>
        <authorList>
            <person name="Sydenham T.V."/>
            <person name="Hasman H."/>
            <person name="Wang M."/>
            <person name="Soki J."/>
            <person name="Nagy E."/>
            <person name="Justesen U.S."/>
        </authorList>
    </citation>
    <scope>NUCLEOTIDE SEQUENCE</scope>
    <source>
        <strain evidence="1">DCMOUH0018B</strain>
    </source>
</reference>
<name>A0A0I9SDR9_BACFG</name>
<reference evidence="1" key="2">
    <citation type="submission" date="2014-07" db="EMBL/GenBank/DDBJ databases">
        <title>Genetics and epidemiology of antimicrobial resistance in B. fragilis group.</title>
        <authorList>
            <person name="Sydenham T.V."/>
            <person name="Hasman H."/>
            <person name="Kemp M."/>
            <person name="Justesen U.S."/>
        </authorList>
    </citation>
    <scope>NUCLEOTIDE SEQUENCE [LARGE SCALE GENOMIC DNA]</scope>
    <source>
        <strain evidence="1">DCMOUH0018B</strain>
    </source>
</reference>
<organism evidence="1">
    <name type="scientific">Bacteroides fragilis</name>
    <dbReference type="NCBI Taxonomy" id="817"/>
    <lineage>
        <taxon>Bacteria</taxon>
        <taxon>Pseudomonadati</taxon>
        <taxon>Bacteroidota</taxon>
        <taxon>Bacteroidia</taxon>
        <taxon>Bacteroidales</taxon>
        <taxon>Bacteroidaceae</taxon>
        <taxon>Bacteroides</taxon>
    </lineage>
</organism>
<evidence type="ECO:0000313" key="1">
    <source>
        <dbReference type="EMBL" id="KFX76530.1"/>
    </source>
</evidence>
<proteinExistence type="predicted"/>
<gene>
    <name evidence="1" type="ORF">EE52_0200680</name>
</gene>
<sequence>MKYIRISPNVEYSTDMDFFLEHQILCMVSKEGTKFCSLIENRLFMRSDNRHISERMKLNIMREIHKDICRLCYGGEPVD</sequence>